<keyword evidence="4" id="KW-1185">Reference proteome</keyword>
<dbReference type="Pfam" id="PF07859">
    <property type="entry name" value="Abhydrolase_3"/>
    <property type="match status" value="1"/>
</dbReference>
<dbReference type="Gene3D" id="3.40.50.1820">
    <property type="entry name" value="alpha/beta hydrolase"/>
    <property type="match status" value="1"/>
</dbReference>
<gene>
    <name evidence="3" type="ORF">GCM10009663_53820</name>
</gene>
<dbReference type="PANTHER" id="PTHR48081">
    <property type="entry name" value="AB HYDROLASE SUPERFAMILY PROTEIN C4A8.06C"/>
    <property type="match status" value="1"/>
</dbReference>
<dbReference type="PANTHER" id="PTHR48081:SF8">
    <property type="entry name" value="ALPHA_BETA HYDROLASE FOLD-3 DOMAIN-CONTAINING PROTEIN-RELATED"/>
    <property type="match status" value="1"/>
</dbReference>
<evidence type="ECO:0000313" key="4">
    <source>
        <dbReference type="Proteomes" id="UP001499987"/>
    </source>
</evidence>
<accession>A0ABN1TW10</accession>
<dbReference type="InterPro" id="IPR050300">
    <property type="entry name" value="GDXG_lipolytic_enzyme"/>
</dbReference>
<dbReference type="InterPro" id="IPR013094">
    <property type="entry name" value="AB_hydrolase_3"/>
</dbReference>
<organism evidence="3 4">
    <name type="scientific">Kitasatospora arboriphila</name>
    <dbReference type="NCBI Taxonomy" id="258052"/>
    <lineage>
        <taxon>Bacteria</taxon>
        <taxon>Bacillati</taxon>
        <taxon>Actinomycetota</taxon>
        <taxon>Actinomycetes</taxon>
        <taxon>Kitasatosporales</taxon>
        <taxon>Streptomycetaceae</taxon>
        <taxon>Kitasatospora</taxon>
    </lineage>
</organism>
<protein>
    <submittedName>
        <fullName evidence="3">Alpha/beta hydrolase</fullName>
    </submittedName>
</protein>
<dbReference type="RefSeq" id="WP_344626265.1">
    <property type="nucleotide sequence ID" value="NZ_BAAALD010000063.1"/>
</dbReference>
<evidence type="ECO:0000259" key="2">
    <source>
        <dbReference type="Pfam" id="PF07859"/>
    </source>
</evidence>
<proteinExistence type="predicted"/>
<dbReference type="Proteomes" id="UP001499987">
    <property type="component" value="Unassembled WGS sequence"/>
</dbReference>
<keyword evidence="1 3" id="KW-0378">Hydrolase</keyword>
<reference evidence="4" key="1">
    <citation type="journal article" date="2019" name="Int. J. Syst. Evol. Microbiol.">
        <title>The Global Catalogue of Microorganisms (GCM) 10K type strain sequencing project: providing services to taxonomists for standard genome sequencing and annotation.</title>
        <authorList>
            <consortium name="The Broad Institute Genomics Platform"/>
            <consortium name="The Broad Institute Genome Sequencing Center for Infectious Disease"/>
            <person name="Wu L."/>
            <person name="Ma J."/>
        </authorList>
    </citation>
    <scope>NUCLEOTIDE SEQUENCE [LARGE SCALE GENOMIC DNA]</scope>
    <source>
        <strain evidence="4">JCM 13002</strain>
    </source>
</reference>
<comment type="caution">
    <text evidence="3">The sequence shown here is derived from an EMBL/GenBank/DDBJ whole genome shotgun (WGS) entry which is preliminary data.</text>
</comment>
<sequence length="318" mass="33249">MAHAFDPELAAALALWAPVDIADLAAARAAQAAELAAARGRADSTGVKVEDLLVPGPPGAPEVLLRTYRPVDRPAPLPVLYTVHGGGFVLGSPEVDHEENLSFCRELQALVVSVDYRLAPEHPYPAALDDCWAGLRGLVGRAAELDADPGRLALRGDSAGGGLVAALAMLARDGGGPAVRLQQLHSPALDDRLATPSAVEYTDTPVWNRRNAELSWAAYLGPGRPGDRRAAPDRFAAPARAAGADLVGLPPAHVTVMQFDPLRDEGIDYARALLAAGVPTELHLLPGTFHGAGMVAHAGVVRRARAEAVAVLRRALGR</sequence>
<dbReference type="InterPro" id="IPR029058">
    <property type="entry name" value="AB_hydrolase_fold"/>
</dbReference>
<evidence type="ECO:0000313" key="3">
    <source>
        <dbReference type="EMBL" id="GAA1104858.1"/>
    </source>
</evidence>
<evidence type="ECO:0000256" key="1">
    <source>
        <dbReference type="ARBA" id="ARBA00022801"/>
    </source>
</evidence>
<dbReference type="EMBL" id="BAAALD010000063">
    <property type="protein sequence ID" value="GAA1104858.1"/>
    <property type="molecule type" value="Genomic_DNA"/>
</dbReference>
<name>A0ABN1TW10_9ACTN</name>
<feature type="domain" description="Alpha/beta hydrolase fold-3" evidence="2">
    <location>
        <begin position="82"/>
        <end position="291"/>
    </location>
</feature>
<dbReference type="SUPFAM" id="SSF53474">
    <property type="entry name" value="alpha/beta-Hydrolases"/>
    <property type="match status" value="1"/>
</dbReference>
<dbReference type="GO" id="GO:0016787">
    <property type="term" value="F:hydrolase activity"/>
    <property type="evidence" value="ECO:0007669"/>
    <property type="project" value="UniProtKB-KW"/>
</dbReference>